<protein>
    <submittedName>
        <fullName evidence="1">Uncharacterized protein</fullName>
    </submittedName>
</protein>
<evidence type="ECO:0000313" key="1">
    <source>
        <dbReference type="EMBL" id="KAG0692463.1"/>
    </source>
</evidence>
<dbReference type="OrthoDB" id="8063408at2759"/>
<evidence type="ECO:0000313" key="2">
    <source>
        <dbReference type="Proteomes" id="UP000770661"/>
    </source>
</evidence>
<sequence>MGAYSEDQGERFHQDILDFERRYRGSYSVVEVNNGGVETKLAAEPPTLTNRDETGSLLGPDSPHYLERHDHIRYGGWRKKSYVAVALVRAWCRIRSTEASSSVGPLYMYNLLFEAAGSGGNCWFEGAPGTWVGAESFYDRCHSGRAILISWTAAILAAEGPLTVARAERGGISSPFGDDGEMRFPLVLHERLSEAPLPLGSLGSAVHEIKMARHPDDAKCLGETLRINNPKYDECLCHPETS</sequence>
<gene>
    <name evidence="1" type="ORF">GWK47_027876</name>
</gene>
<dbReference type="EMBL" id="JACEEZ010026505">
    <property type="protein sequence ID" value="KAG0692463.1"/>
    <property type="molecule type" value="Genomic_DNA"/>
</dbReference>
<accession>A0A8J8W8Y3</accession>
<organism evidence="1 2">
    <name type="scientific">Chionoecetes opilio</name>
    <name type="common">Atlantic snow crab</name>
    <name type="synonym">Cancer opilio</name>
    <dbReference type="NCBI Taxonomy" id="41210"/>
    <lineage>
        <taxon>Eukaryota</taxon>
        <taxon>Metazoa</taxon>
        <taxon>Ecdysozoa</taxon>
        <taxon>Arthropoda</taxon>
        <taxon>Crustacea</taxon>
        <taxon>Multicrustacea</taxon>
        <taxon>Malacostraca</taxon>
        <taxon>Eumalacostraca</taxon>
        <taxon>Eucarida</taxon>
        <taxon>Decapoda</taxon>
        <taxon>Pleocyemata</taxon>
        <taxon>Brachyura</taxon>
        <taxon>Eubrachyura</taxon>
        <taxon>Majoidea</taxon>
        <taxon>Majidae</taxon>
        <taxon>Chionoecetes</taxon>
    </lineage>
</organism>
<dbReference type="Proteomes" id="UP000770661">
    <property type="component" value="Unassembled WGS sequence"/>
</dbReference>
<keyword evidence="2" id="KW-1185">Reference proteome</keyword>
<proteinExistence type="predicted"/>
<reference evidence="1" key="1">
    <citation type="submission" date="2020-07" db="EMBL/GenBank/DDBJ databases">
        <title>The High-quality genome of the commercially important snow crab, Chionoecetes opilio.</title>
        <authorList>
            <person name="Jeong J.-H."/>
            <person name="Ryu S."/>
        </authorList>
    </citation>
    <scope>NUCLEOTIDE SEQUENCE</scope>
    <source>
        <strain evidence="1">MADBK_172401_WGS</strain>
        <tissue evidence="1">Digestive gland</tissue>
    </source>
</reference>
<name>A0A8J8W8Y3_CHIOP</name>
<comment type="caution">
    <text evidence="1">The sequence shown here is derived from an EMBL/GenBank/DDBJ whole genome shotgun (WGS) entry which is preliminary data.</text>
</comment>
<dbReference type="AlphaFoldDB" id="A0A8J8W8Y3"/>